<name>A0A9X9Q4I3_GULGU</name>
<feature type="compositionally biased region" description="Pro residues" evidence="1">
    <location>
        <begin position="42"/>
        <end position="61"/>
    </location>
</feature>
<feature type="compositionally biased region" description="Low complexity" evidence="1">
    <location>
        <begin position="1"/>
        <end position="18"/>
    </location>
</feature>
<dbReference type="AlphaFoldDB" id="A0A9X9Q4I3"/>
<evidence type="ECO:0000313" key="2">
    <source>
        <dbReference type="EMBL" id="VCX10696.1"/>
    </source>
</evidence>
<organism evidence="2 3">
    <name type="scientific">Gulo gulo</name>
    <name type="common">Wolverine</name>
    <name type="synonym">Gluton</name>
    <dbReference type="NCBI Taxonomy" id="48420"/>
    <lineage>
        <taxon>Eukaryota</taxon>
        <taxon>Metazoa</taxon>
        <taxon>Chordata</taxon>
        <taxon>Craniata</taxon>
        <taxon>Vertebrata</taxon>
        <taxon>Euteleostomi</taxon>
        <taxon>Mammalia</taxon>
        <taxon>Eutheria</taxon>
        <taxon>Laurasiatheria</taxon>
        <taxon>Carnivora</taxon>
        <taxon>Caniformia</taxon>
        <taxon>Musteloidea</taxon>
        <taxon>Mustelidae</taxon>
        <taxon>Guloninae</taxon>
        <taxon>Gulo</taxon>
    </lineage>
</organism>
<feature type="region of interest" description="Disordered" evidence="1">
    <location>
        <begin position="1"/>
        <end position="20"/>
    </location>
</feature>
<comment type="caution">
    <text evidence="2">The sequence shown here is derived from an EMBL/GenBank/DDBJ whole genome shotgun (WGS) entry which is preliminary data.</text>
</comment>
<feature type="compositionally biased region" description="Low complexity" evidence="1">
    <location>
        <begin position="30"/>
        <end position="41"/>
    </location>
</feature>
<dbReference type="Proteomes" id="UP000269945">
    <property type="component" value="Unassembled WGS sequence"/>
</dbReference>
<reference evidence="2 3" key="1">
    <citation type="submission" date="2018-10" db="EMBL/GenBank/DDBJ databases">
        <authorList>
            <person name="Ekblom R."/>
            <person name="Jareborg N."/>
        </authorList>
    </citation>
    <scope>NUCLEOTIDE SEQUENCE [LARGE SCALE GENOMIC DNA]</scope>
    <source>
        <tissue evidence="2">Muscle</tissue>
    </source>
</reference>
<keyword evidence="3" id="KW-1185">Reference proteome</keyword>
<feature type="non-terminal residue" evidence="2">
    <location>
        <position position="147"/>
    </location>
</feature>
<dbReference type="EMBL" id="CYRY02034327">
    <property type="protein sequence ID" value="VCX10696.1"/>
    <property type="molecule type" value="Genomic_DNA"/>
</dbReference>
<proteinExistence type="predicted"/>
<feature type="region of interest" description="Disordered" evidence="1">
    <location>
        <begin position="29"/>
        <end position="71"/>
    </location>
</feature>
<gene>
    <name evidence="2" type="ORF">BN2614_LOCUS3</name>
</gene>
<accession>A0A9X9Q4I3</accession>
<feature type="non-terminal residue" evidence="2">
    <location>
        <position position="1"/>
    </location>
</feature>
<sequence length="147" mass="15834">VPRCCRTARPPACRPFRASVGESPVLGAEPAAVPAASSSSPFPSPPSHTPFPIPAPSPSRPPHSGQECPARNNLAAPRWLWSRSSGRLPPAPPPAPAPRKKKILVILALIKSGKKLLPANDRKSTSYCPCIFNDRHFARDQNRRSVQ</sequence>
<evidence type="ECO:0000313" key="3">
    <source>
        <dbReference type="Proteomes" id="UP000269945"/>
    </source>
</evidence>
<protein>
    <submittedName>
        <fullName evidence="2">Uncharacterized protein</fullName>
    </submittedName>
</protein>
<evidence type="ECO:0000256" key="1">
    <source>
        <dbReference type="SAM" id="MobiDB-lite"/>
    </source>
</evidence>